<dbReference type="InterPro" id="IPR006313">
    <property type="entry name" value="EfeB/EfeN"/>
</dbReference>
<evidence type="ECO:0000256" key="1">
    <source>
        <dbReference type="ARBA" id="ARBA00004196"/>
    </source>
</evidence>
<keyword evidence="3 9" id="KW-0349">Heme</keyword>
<keyword evidence="7 9" id="KW-0408">Iron</keyword>
<comment type="caution">
    <text evidence="12">The sequence shown here is derived from an EMBL/GenBank/DDBJ whole genome shotgun (WGS) entry which is preliminary data.</text>
</comment>
<comment type="subcellular location">
    <subcellularLocation>
        <location evidence="1">Cell envelope</location>
    </subcellularLocation>
</comment>
<dbReference type="EMBL" id="BAAAQT010000008">
    <property type="protein sequence ID" value="GAA2175473.1"/>
    <property type="molecule type" value="Genomic_DNA"/>
</dbReference>
<evidence type="ECO:0000256" key="2">
    <source>
        <dbReference type="ARBA" id="ARBA00022559"/>
    </source>
</evidence>
<comment type="function">
    <text evidence="9">Involved in the recovery of exogenous heme iron. Extracts iron from heme while preserving the protoporphyrin ring intact.</text>
</comment>
<keyword evidence="2 9" id="KW-0575">Peroxidase</keyword>
<dbReference type="PROSITE" id="PS51404">
    <property type="entry name" value="DYP_PEROXIDASE"/>
    <property type="match status" value="1"/>
</dbReference>
<evidence type="ECO:0000256" key="4">
    <source>
        <dbReference type="ARBA" id="ARBA00022723"/>
    </source>
</evidence>
<protein>
    <recommendedName>
        <fullName evidence="9">Deferrochelatase</fullName>
        <ecNumber evidence="9">1.11.1.-</ecNumber>
    </recommendedName>
    <alternativeName>
        <fullName evidence="9">Peroxidase EfeB</fullName>
    </alternativeName>
</protein>
<dbReference type="InterPro" id="IPR011008">
    <property type="entry name" value="Dimeric_a/b-barrel"/>
</dbReference>
<keyword evidence="6 9" id="KW-0560">Oxidoreductase</keyword>
<comment type="cofactor">
    <cofactor evidence="9">
        <name>heme b</name>
        <dbReference type="ChEBI" id="CHEBI:60344"/>
    </cofactor>
    <text evidence="9">Binds 1 heme b (iron(II)-protoporphyrin IX) group non-covalently per subunit.</text>
</comment>
<evidence type="ECO:0000259" key="10">
    <source>
        <dbReference type="Pfam" id="PF04261"/>
    </source>
</evidence>
<dbReference type="NCBIfam" id="TIGR01413">
    <property type="entry name" value="Dyp_perox_fam"/>
    <property type="match status" value="1"/>
</dbReference>
<dbReference type="PANTHER" id="PTHR30521">
    <property type="entry name" value="DEFERROCHELATASE/PEROXIDASE"/>
    <property type="match status" value="1"/>
</dbReference>
<evidence type="ECO:0000256" key="5">
    <source>
        <dbReference type="ARBA" id="ARBA00022729"/>
    </source>
</evidence>
<dbReference type="Pfam" id="PF20628">
    <property type="entry name" value="Dyp_perox_C"/>
    <property type="match status" value="1"/>
</dbReference>
<evidence type="ECO:0000256" key="7">
    <source>
        <dbReference type="ARBA" id="ARBA00023004"/>
    </source>
</evidence>
<dbReference type="InterPro" id="IPR048327">
    <property type="entry name" value="Dyp_perox_N"/>
</dbReference>
<evidence type="ECO:0000256" key="8">
    <source>
        <dbReference type="ARBA" id="ARBA00025737"/>
    </source>
</evidence>
<dbReference type="Pfam" id="PF04261">
    <property type="entry name" value="Dyp_perox_N"/>
    <property type="match status" value="1"/>
</dbReference>
<keyword evidence="13" id="KW-1185">Reference proteome</keyword>
<dbReference type="NCBIfam" id="TIGR01412">
    <property type="entry name" value="tat_substr_1"/>
    <property type="match status" value="1"/>
</dbReference>
<evidence type="ECO:0000313" key="13">
    <source>
        <dbReference type="Proteomes" id="UP001501599"/>
    </source>
</evidence>
<evidence type="ECO:0000313" key="12">
    <source>
        <dbReference type="EMBL" id="GAA2175473.1"/>
    </source>
</evidence>
<feature type="domain" description="Dyp-type peroxidase N-terminal" evidence="10">
    <location>
        <begin position="43"/>
        <end position="199"/>
    </location>
</feature>
<dbReference type="SUPFAM" id="SSF54909">
    <property type="entry name" value="Dimeric alpha+beta barrel"/>
    <property type="match status" value="1"/>
</dbReference>
<accession>A0ABN3AWK0</accession>
<dbReference type="InterPro" id="IPR048328">
    <property type="entry name" value="Dyp_perox_C"/>
</dbReference>
<feature type="domain" description="Dyp-type peroxidase C-terminal" evidence="11">
    <location>
        <begin position="211"/>
        <end position="389"/>
    </location>
</feature>
<dbReference type="Proteomes" id="UP001501599">
    <property type="component" value="Unassembled WGS sequence"/>
</dbReference>
<reference evidence="12 13" key="1">
    <citation type="journal article" date="2019" name="Int. J. Syst. Evol. Microbiol.">
        <title>The Global Catalogue of Microorganisms (GCM) 10K type strain sequencing project: providing services to taxonomists for standard genome sequencing and annotation.</title>
        <authorList>
            <consortium name="The Broad Institute Genomics Platform"/>
            <consortium name="The Broad Institute Genome Sequencing Center for Infectious Disease"/>
            <person name="Wu L."/>
            <person name="Ma J."/>
        </authorList>
    </citation>
    <scope>NUCLEOTIDE SEQUENCE [LARGE SCALE GENOMIC DNA]</scope>
    <source>
        <strain evidence="12 13">JCM 16026</strain>
    </source>
</reference>
<evidence type="ECO:0000259" key="11">
    <source>
        <dbReference type="Pfam" id="PF20628"/>
    </source>
</evidence>
<sequence>MLGLLGAGGAGLALGGIGGATAASAVVRGERAARSHPFHGAHQQGVTTPAPDALVLASLDMVEGATVDDLRELLADWTYAASRLSQGLEVAEDGAAGTSPEAPPPDSGEALGLDAAGLTITIGVGPSLFDDRFGLEDRRPTALVDLPLFAGDLLEAARCGGDLCIQACAADSQVALHAVRNLMRIAFGRAQVRWLQTGFTHAEGSAERAMTPRNLLGFKDGSANLRVDDPEHLAEHVWVGDDDQAWLAGGTYLVARRIRMTVESWDRTRLREQERVIGRTKLEGAPLTGGAERDDVDLDATDDTGQPAMDANAHVRLAHPSVTGTRILRRPFNYVDGVTSVGQLDAGLVFLSFQRDPEQFVTIQRSMRTDLLNEYIRHVGSAVFAILPGIAEGESLGDRLLA</sequence>
<evidence type="ECO:0000256" key="9">
    <source>
        <dbReference type="RuleBase" id="RU365017"/>
    </source>
</evidence>
<evidence type="ECO:0000256" key="3">
    <source>
        <dbReference type="ARBA" id="ARBA00022617"/>
    </source>
</evidence>
<gene>
    <name evidence="12" type="primary">efeB</name>
    <name evidence="12" type="ORF">GCM10009846_25520</name>
</gene>
<comment type="similarity">
    <text evidence="8 9">Belongs to the DyP-type peroxidase family.</text>
</comment>
<evidence type="ECO:0000256" key="6">
    <source>
        <dbReference type="ARBA" id="ARBA00023002"/>
    </source>
</evidence>
<dbReference type="PANTHER" id="PTHR30521:SF4">
    <property type="entry name" value="DEFERROCHELATASE"/>
    <property type="match status" value="1"/>
</dbReference>
<name>A0ABN3AWK0_9MICO</name>
<keyword evidence="5" id="KW-0732">Signal</keyword>
<organism evidence="12 13">
    <name type="scientific">Agrococcus versicolor</name>
    <dbReference type="NCBI Taxonomy" id="501482"/>
    <lineage>
        <taxon>Bacteria</taxon>
        <taxon>Bacillati</taxon>
        <taxon>Actinomycetota</taxon>
        <taxon>Actinomycetes</taxon>
        <taxon>Micrococcales</taxon>
        <taxon>Microbacteriaceae</taxon>
        <taxon>Agrococcus</taxon>
    </lineage>
</organism>
<keyword evidence="4 9" id="KW-0479">Metal-binding</keyword>
<dbReference type="InterPro" id="IPR006314">
    <property type="entry name" value="Dyp_peroxidase"/>
</dbReference>
<dbReference type="EC" id="1.11.1.-" evidence="9"/>
<proteinExistence type="inferred from homology"/>